<dbReference type="InterPro" id="IPR041489">
    <property type="entry name" value="PDZ_6"/>
</dbReference>
<organism evidence="4 5">
    <name type="scientific">Candidatus Acidiferrum panamense</name>
    <dbReference type="NCBI Taxonomy" id="2741543"/>
    <lineage>
        <taxon>Bacteria</taxon>
        <taxon>Pseudomonadati</taxon>
        <taxon>Acidobacteriota</taxon>
        <taxon>Terriglobia</taxon>
        <taxon>Candidatus Acidiferrales</taxon>
        <taxon>Candidatus Acidiferrum</taxon>
    </lineage>
</organism>
<feature type="transmembrane region" description="Helical" evidence="2">
    <location>
        <begin position="456"/>
        <end position="481"/>
    </location>
</feature>
<dbReference type="InterPro" id="IPR036457">
    <property type="entry name" value="PPM-type-like_dom_sf"/>
</dbReference>
<evidence type="ECO:0000313" key="4">
    <source>
        <dbReference type="EMBL" id="MBA0089136.1"/>
    </source>
</evidence>
<dbReference type="Proteomes" id="UP000567293">
    <property type="component" value="Unassembled WGS sequence"/>
</dbReference>
<feature type="transmembrane region" description="Helical" evidence="2">
    <location>
        <begin position="487"/>
        <end position="505"/>
    </location>
</feature>
<dbReference type="SMART" id="SM00228">
    <property type="entry name" value="PDZ"/>
    <property type="match status" value="1"/>
</dbReference>
<dbReference type="InterPro" id="IPR003018">
    <property type="entry name" value="GAF"/>
</dbReference>
<dbReference type="PROSITE" id="PS50106">
    <property type="entry name" value="PDZ"/>
    <property type="match status" value="1"/>
</dbReference>
<dbReference type="InterPro" id="IPR052016">
    <property type="entry name" value="Bact_Sigma-Reg"/>
</dbReference>
<dbReference type="AlphaFoldDB" id="A0A7V8NXE6"/>
<dbReference type="PANTHER" id="PTHR43156">
    <property type="entry name" value="STAGE II SPORULATION PROTEIN E-RELATED"/>
    <property type="match status" value="1"/>
</dbReference>
<feature type="transmembrane region" description="Helical" evidence="2">
    <location>
        <begin position="245"/>
        <end position="266"/>
    </location>
</feature>
<dbReference type="Gene3D" id="3.60.40.10">
    <property type="entry name" value="PPM-type phosphatase domain"/>
    <property type="match status" value="1"/>
</dbReference>
<keyword evidence="2" id="KW-0472">Membrane</keyword>
<evidence type="ECO:0000256" key="2">
    <source>
        <dbReference type="SAM" id="Phobius"/>
    </source>
</evidence>
<dbReference type="PANTHER" id="PTHR43156:SF2">
    <property type="entry name" value="STAGE II SPORULATION PROTEIN E"/>
    <property type="match status" value="1"/>
</dbReference>
<dbReference type="Gene3D" id="3.30.450.40">
    <property type="match status" value="1"/>
</dbReference>
<feature type="non-terminal residue" evidence="4">
    <location>
        <position position="745"/>
    </location>
</feature>
<evidence type="ECO:0000256" key="1">
    <source>
        <dbReference type="ARBA" id="ARBA00022801"/>
    </source>
</evidence>
<dbReference type="Gene3D" id="2.30.42.10">
    <property type="match status" value="1"/>
</dbReference>
<keyword evidence="5" id="KW-1185">Reference proteome</keyword>
<feature type="domain" description="PDZ" evidence="3">
    <location>
        <begin position="62"/>
        <end position="92"/>
    </location>
</feature>
<protein>
    <submittedName>
        <fullName evidence="4">GAF domain-containing protein</fullName>
    </submittedName>
</protein>
<dbReference type="InterPro" id="IPR036034">
    <property type="entry name" value="PDZ_sf"/>
</dbReference>
<dbReference type="SMART" id="SM00065">
    <property type="entry name" value="GAF"/>
    <property type="match status" value="1"/>
</dbReference>
<evidence type="ECO:0000313" key="5">
    <source>
        <dbReference type="Proteomes" id="UP000567293"/>
    </source>
</evidence>
<feature type="transmembrane region" description="Helical" evidence="2">
    <location>
        <begin position="311"/>
        <end position="330"/>
    </location>
</feature>
<comment type="caution">
    <text evidence="4">The sequence shown here is derived from an EMBL/GenBank/DDBJ whole genome shotgun (WGS) entry which is preliminary data.</text>
</comment>
<dbReference type="Pfam" id="PF17820">
    <property type="entry name" value="PDZ_6"/>
    <property type="match status" value="1"/>
</dbReference>
<dbReference type="Pfam" id="PF01590">
    <property type="entry name" value="GAF"/>
    <property type="match status" value="1"/>
</dbReference>
<dbReference type="SUPFAM" id="SSF55781">
    <property type="entry name" value="GAF domain-like"/>
    <property type="match status" value="1"/>
</dbReference>
<feature type="transmembrane region" description="Helical" evidence="2">
    <location>
        <begin position="138"/>
        <end position="158"/>
    </location>
</feature>
<gene>
    <name evidence="4" type="ORF">HRJ53_29450</name>
</gene>
<feature type="transmembrane region" description="Helical" evidence="2">
    <location>
        <begin position="426"/>
        <end position="444"/>
    </location>
</feature>
<name>A0A7V8NXE6_9BACT</name>
<dbReference type="EMBL" id="JACDQQ010002853">
    <property type="protein sequence ID" value="MBA0089136.1"/>
    <property type="molecule type" value="Genomic_DNA"/>
</dbReference>
<feature type="transmembrane region" description="Helical" evidence="2">
    <location>
        <begin position="272"/>
        <end position="291"/>
    </location>
</feature>
<dbReference type="SUPFAM" id="SSF50156">
    <property type="entry name" value="PDZ domain-like"/>
    <property type="match status" value="1"/>
</dbReference>
<feature type="transmembrane region" description="Helical" evidence="2">
    <location>
        <begin position="12"/>
        <end position="31"/>
    </location>
</feature>
<sequence>MAEAQRRNTILAVTYSLLVVTTSWMAARFVAWQHEGWAGFYYAPAMPEEFKGKTVLFKPGTVSSVFSGGPAEAAGLVVGDVLLTVNGVPTSDWGRLAKLDDQLRIHDEITYQVQRKNGLREVVRLQLSSPLRSRQIEVSTITSLAVAVAFCVLGTIVYRRKPEDERALIFYLLSLAATTLFIVRPLVYVDEFPSRGARSPAQMTWHQVVLYFVLTVLGYLVQVLFVHLALVFPQRRRILENNPQLLRWLYLTPLLTFVGFPTLVTLSLPPRVLRAAPFGFWLLVLMMVAYLARCSTSAGWKRALRTRPGTVLGLVALLVITSMDSVVMLVPSEATRQTIAWAFGGIAFGLTYLVLFVTYSIIACVALYRSYRESGIEERKQVRWPLWGTIVSLSGVLLLKGLKALPDWFGFQRFLPIVAAEVVEKAFYIFIPLSFAFAILKYRLMEIDVVIRKTVTYSIVSGCVAAVYFALAGGLGGLLIIRADVHSTWITVGATLATVAVFVPVRRRIQNIVDKRFFRRKEDLPHALRTLHAKTTEITDLPALLNVVAEHLVQVLKVRNAVIFRKSLREQTFVPAVEVGLHDRIEPTSLLKGLRFASNTPLLASAGVAFRPPSHLPDAEQLAVRQLGTALLVPMRRGEEAIGFISLGRKLSDQDFDPDEMEFLAAAADTTASAIYNLGLRKQAQEYQEAREIQERLLPKQIPQAPGLEISGSWRPARVVGGDYFDVFKLSDSKLGLCIGDVSGK</sequence>
<keyword evidence="1" id="KW-0378">Hydrolase</keyword>
<reference evidence="4" key="1">
    <citation type="submission" date="2020-06" db="EMBL/GenBank/DDBJ databases">
        <title>Legume-microbial interactions unlock mineral nutrients during tropical forest succession.</title>
        <authorList>
            <person name="Epihov D.Z."/>
        </authorList>
    </citation>
    <scope>NUCLEOTIDE SEQUENCE [LARGE SCALE GENOMIC DNA]</scope>
    <source>
        <strain evidence="4">Pan2503</strain>
    </source>
</reference>
<keyword evidence="2" id="KW-1133">Transmembrane helix</keyword>
<accession>A0A7V8NXE6</accession>
<feature type="transmembrane region" description="Helical" evidence="2">
    <location>
        <begin position="342"/>
        <end position="368"/>
    </location>
</feature>
<dbReference type="GO" id="GO:0016791">
    <property type="term" value="F:phosphatase activity"/>
    <property type="evidence" value="ECO:0007669"/>
    <property type="project" value="TreeGrafter"/>
</dbReference>
<feature type="transmembrane region" description="Helical" evidence="2">
    <location>
        <begin position="384"/>
        <end position="406"/>
    </location>
</feature>
<dbReference type="InterPro" id="IPR001478">
    <property type="entry name" value="PDZ"/>
</dbReference>
<evidence type="ECO:0000259" key="3">
    <source>
        <dbReference type="PROSITE" id="PS50106"/>
    </source>
</evidence>
<feature type="transmembrane region" description="Helical" evidence="2">
    <location>
        <begin position="170"/>
        <end position="188"/>
    </location>
</feature>
<keyword evidence="2" id="KW-0812">Transmembrane</keyword>
<feature type="transmembrane region" description="Helical" evidence="2">
    <location>
        <begin position="208"/>
        <end position="233"/>
    </location>
</feature>
<dbReference type="InterPro" id="IPR029016">
    <property type="entry name" value="GAF-like_dom_sf"/>
</dbReference>
<proteinExistence type="predicted"/>